<dbReference type="InterPro" id="IPR000086">
    <property type="entry name" value="NUDIX_hydrolase_dom"/>
</dbReference>
<evidence type="ECO:0000256" key="6">
    <source>
        <dbReference type="ARBA" id="ARBA00023211"/>
    </source>
</evidence>
<evidence type="ECO:0000256" key="1">
    <source>
        <dbReference type="ARBA" id="ARBA00001936"/>
    </source>
</evidence>
<dbReference type="GO" id="GO:0016787">
    <property type="term" value="F:hydrolase activity"/>
    <property type="evidence" value="ECO:0007669"/>
    <property type="project" value="UniProtKB-KW"/>
</dbReference>
<evidence type="ECO:0000313" key="8">
    <source>
        <dbReference type="EMBL" id="MEJ5978770.1"/>
    </source>
</evidence>
<proteinExistence type="predicted"/>
<keyword evidence="4 8" id="KW-0378">Hydrolase</keyword>
<dbReference type="PROSITE" id="PS51462">
    <property type="entry name" value="NUDIX"/>
    <property type="match status" value="1"/>
</dbReference>
<organism evidence="8 9">
    <name type="scientific">Novosphingobium anseongense</name>
    <dbReference type="NCBI Taxonomy" id="3133436"/>
    <lineage>
        <taxon>Bacteria</taxon>
        <taxon>Pseudomonadati</taxon>
        <taxon>Pseudomonadota</taxon>
        <taxon>Alphaproteobacteria</taxon>
        <taxon>Sphingomonadales</taxon>
        <taxon>Sphingomonadaceae</taxon>
        <taxon>Novosphingobium</taxon>
    </lineage>
</organism>
<evidence type="ECO:0000259" key="7">
    <source>
        <dbReference type="PROSITE" id="PS51462"/>
    </source>
</evidence>
<sequence length="262" mass="28305">MNAQSDDTAAVPAKVIPAATVVIFRHCPQGGPPQLLMVQRAKEMRFAGGAAVFPGGRVDEADRVLAARLASQADPEIAASRVAGVRETLEETGLAIAVEQPVTVTDAIAARALLLETGELAPVLDRFGWTLDLAGLVPFAHWCPMREGSFDTRFFLADLGTGAVDITVDATENTRLFWASAAEALRLADAGDIKVIFPTRRNLDRLALFSSFAEARAQAEAIPVRMITPRQVDRDGERWLTIPEDYGYPVTGQSMETVQRGF</sequence>
<gene>
    <name evidence="8" type="ORF">WG901_19105</name>
</gene>
<comment type="cofactor">
    <cofactor evidence="1">
        <name>Mn(2+)</name>
        <dbReference type="ChEBI" id="CHEBI:29035"/>
    </cofactor>
</comment>
<dbReference type="Proteomes" id="UP001361239">
    <property type="component" value="Unassembled WGS sequence"/>
</dbReference>
<dbReference type="Gene3D" id="3.90.79.10">
    <property type="entry name" value="Nucleoside Triphosphate Pyrophosphohydrolase"/>
    <property type="match status" value="1"/>
</dbReference>
<keyword evidence="6" id="KW-0464">Manganese</keyword>
<feature type="domain" description="Nudix hydrolase" evidence="7">
    <location>
        <begin position="14"/>
        <end position="201"/>
    </location>
</feature>
<keyword evidence="9" id="KW-1185">Reference proteome</keyword>
<keyword evidence="5" id="KW-0460">Magnesium</keyword>
<comment type="caution">
    <text evidence="8">The sequence shown here is derived from an EMBL/GenBank/DDBJ whole genome shotgun (WGS) entry which is preliminary data.</text>
</comment>
<evidence type="ECO:0000256" key="2">
    <source>
        <dbReference type="ARBA" id="ARBA00001946"/>
    </source>
</evidence>
<comment type="cofactor">
    <cofactor evidence="2">
        <name>Mg(2+)</name>
        <dbReference type="ChEBI" id="CHEBI:18420"/>
    </cofactor>
</comment>
<dbReference type="InterPro" id="IPR015797">
    <property type="entry name" value="NUDIX_hydrolase-like_dom_sf"/>
</dbReference>
<dbReference type="SUPFAM" id="SSF55811">
    <property type="entry name" value="Nudix"/>
    <property type="match status" value="1"/>
</dbReference>
<dbReference type="EMBL" id="JBBHJZ010000004">
    <property type="protein sequence ID" value="MEJ5978770.1"/>
    <property type="molecule type" value="Genomic_DNA"/>
</dbReference>
<evidence type="ECO:0000313" key="9">
    <source>
        <dbReference type="Proteomes" id="UP001361239"/>
    </source>
</evidence>
<dbReference type="PANTHER" id="PTHR12318:SF0">
    <property type="entry name" value="ACYL-COENZYME A DIPHOSPHATASE NUDT19"/>
    <property type="match status" value="1"/>
</dbReference>
<dbReference type="InterPro" id="IPR039121">
    <property type="entry name" value="NUDT19"/>
</dbReference>
<keyword evidence="3" id="KW-0479">Metal-binding</keyword>
<evidence type="ECO:0000256" key="4">
    <source>
        <dbReference type="ARBA" id="ARBA00022801"/>
    </source>
</evidence>
<dbReference type="PANTHER" id="PTHR12318">
    <property type="entry name" value="TESTOSTERONE-REGULATED PROTEIN RP2"/>
    <property type="match status" value="1"/>
</dbReference>
<evidence type="ECO:0000256" key="3">
    <source>
        <dbReference type="ARBA" id="ARBA00022723"/>
    </source>
</evidence>
<dbReference type="CDD" id="cd18870">
    <property type="entry name" value="NUDIX_AcylCoAdiphos_Nudt19"/>
    <property type="match status" value="1"/>
</dbReference>
<dbReference type="RefSeq" id="WP_339588708.1">
    <property type="nucleotide sequence ID" value="NZ_JBBHJZ010000004.1"/>
</dbReference>
<reference evidence="8 9" key="1">
    <citation type="submission" date="2024-03" db="EMBL/GenBank/DDBJ databases">
        <authorList>
            <person name="Jo J.-H."/>
        </authorList>
    </citation>
    <scope>NUCLEOTIDE SEQUENCE [LARGE SCALE GENOMIC DNA]</scope>
    <source>
        <strain evidence="8 9">PS1R-30</strain>
    </source>
</reference>
<name>A0ABU8S0D8_9SPHN</name>
<accession>A0ABU8S0D8</accession>
<protein>
    <submittedName>
        <fullName evidence="8">NUDIX hydrolase</fullName>
    </submittedName>
</protein>
<evidence type="ECO:0000256" key="5">
    <source>
        <dbReference type="ARBA" id="ARBA00022842"/>
    </source>
</evidence>